<dbReference type="AlphaFoldDB" id="A0AB72XLH5"/>
<sequence>MRPTTPLICAFGDKHKHTYGVTPICRALAVHGVQIASRTYFADRAAAPSKRALWDTTITEILARYYEPDAEGKRPPECLYGSLKMWAHLQRQGFRWPSATVKTIMRANGWRGVPLAAHVTHHRTRPGRGPGPRPGGSAMAGFSNEPAGSGRLHLRADDVEFRLHRVRGRRLRRCDRGLGMLADQRRSVRRTRITPRPSRLTE</sequence>
<gene>
    <name evidence="2" type="ordered locus">MCAN_21121</name>
</gene>
<dbReference type="Proteomes" id="UP000008896">
    <property type="component" value="Chromosome"/>
</dbReference>
<reference evidence="2 3" key="1">
    <citation type="journal article" date="2012" name="PLoS Negl. Trop. Dis.">
        <title>The Genome of Mycobacterium Africanum West African 2 Reveals a Lineage-Specific Locus and Genome Erosion Common to the M. tuberculosis Complex.</title>
        <authorList>
            <person name="Bentley S.D."/>
            <person name="Comas I."/>
            <person name="Bryant J.M."/>
            <person name="Walker D."/>
            <person name="Smith N.H."/>
            <person name="Harris S.R."/>
            <person name="Thurston S."/>
            <person name="Gagneux S."/>
            <person name="Wood J."/>
            <person name="Antonio M."/>
            <person name="Quail M.A."/>
            <person name="Gehre F."/>
            <person name="Adegbola R.A."/>
            <person name="Parkhill J."/>
            <person name="de Jong B.C."/>
        </authorList>
    </citation>
    <scope>NUCLEOTIDE SEQUENCE [LARGE SCALE GENOMIC DNA]</scope>
    <source>
        <strain evidence="2 3">CIPT 140010059</strain>
    </source>
</reference>
<protein>
    <recommendedName>
        <fullName evidence="4">HTH-like domain-containing protein</fullName>
    </recommendedName>
</protein>
<evidence type="ECO:0000256" key="1">
    <source>
        <dbReference type="SAM" id="MobiDB-lite"/>
    </source>
</evidence>
<organism evidence="2 3">
    <name type="scientific">Mycobacterium canettii (strain CIPT 140010059)</name>
    <dbReference type="NCBI Taxonomy" id="1048245"/>
    <lineage>
        <taxon>Bacteria</taxon>
        <taxon>Bacillati</taxon>
        <taxon>Actinomycetota</taxon>
        <taxon>Actinomycetes</taxon>
        <taxon>Mycobacteriales</taxon>
        <taxon>Mycobacteriaceae</taxon>
        <taxon>Mycobacterium</taxon>
        <taxon>Mycobacterium tuberculosis complex</taxon>
    </lineage>
</organism>
<name>A0AB72XLH5_MYCCP</name>
<reference evidence="2 3" key="2">
    <citation type="journal article" date="2013" name="Nat. Genet.">
        <title>Genomic analysis of smooth tubercle bacilli provides insights into ancestry and pathoadaptation of Mycobacterium tuberculosis.</title>
        <authorList>
            <person name="Supply P."/>
            <person name="Marceau M."/>
            <person name="Mangenot S."/>
            <person name="Roche D."/>
            <person name="Rouanet C."/>
            <person name="Khanna V."/>
            <person name="Majlessi L."/>
            <person name="Criscuolo A."/>
            <person name="Tap J."/>
            <person name="Pawlik A."/>
            <person name="Fiette L."/>
            <person name="Orgeur M."/>
            <person name="Fabre M."/>
            <person name="Parmentier C."/>
            <person name="Frigui W."/>
            <person name="Simeone R."/>
            <person name="Boritsch E.C."/>
            <person name="Debrie A.S."/>
            <person name="Willery E."/>
            <person name="Walker D."/>
            <person name="Quail M.A."/>
            <person name="Ma L."/>
            <person name="Bouchier C."/>
            <person name="Salvignol G."/>
            <person name="Sayes F."/>
            <person name="Cascioferro A."/>
            <person name="Seemann T."/>
            <person name="Barbe V."/>
            <person name="Locht C."/>
            <person name="Gutierrez M.C."/>
            <person name="Leclerc C."/>
            <person name="Bentley S.D."/>
            <person name="Stinear T.P."/>
            <person name="Brisse S."/>
            <person name="Medigue C."/>
            <person name="Parkhill J."/>
            <person name="Cruveiller S."/>
            <person name="Brosch R."/>
        </authorList>
    </citation>
    <scope>NUCLEOTIDE SEQUENCE [LARGE SCALE GENOMIC DNA]</scope>
    <source>
        <strain evidence="2 3">CIPT 140010059</strain>
    </source>
</reference>
<evidence type="ECO:0000313" key="2">
    <source>
        <dbReference type="EMBL" id="CCC44444.1"/>
    </source>
</evidence>
<feature type="non-terminal residue" evidence="2">
    <location>
        <position position="202"/>
    </location>
</feature>
<proteinExistence type="predicted"/>
<evidence type="ECO:0000313" key="3">
    <source>
        <dbReference type="Proteomes" id="UP000008896"/>
    </source>
</evidence>
<feature type="region of interest" description="Disordered" evidence="1">
    <location>
        <begin position="120"/>
        <end position="141"/>
    </location>
</feature>
<dbReference type="KEGG" id="mce:MCAN_21121"/>
<evidence type="ECO:0008006" key="4">
    <source>
        <dbReference type="Google" id="ProtNLM"/>
    </source>
</evidence>
<dbReference type="EMBL" id="HE572590">
    <property type="protein sequence ID" value="CCC44444.1"/>
    <property type="molecule type" value="Genomic_DNA"/>
</dbReference>
<accession>A0AB72XLH5</accession>